<dbReference type="InParanoid" id="G2Y2V7"/>
<reference evidence="2" key="1">
    <citation type="journal article" date="2011" name="PLoS Genet.">
        <title>Genomic analysis of the necrotrophic fungal pathogens Sclerotinia sclerotiorum and Botrytis cinerea.</title>
        <authorList>
            <person name="Amselem J."/>
            <person name="Cuomo C.A."/>
            <person name="van Kan J.A."/>
            <person name="Viaud M."/>
            <person name="Benito E.P."/>
            <person name="Couloux A."/>
            <person name="Coutinho P.M."/>
            <person name="de Vries R.P."/>
            <person name="Dyer P.S."/>
            <person name="Fillinger S."/>
            <person name="Fournier E."/>
            <person name="Gout L."/>
            <person name="Hahn M."/>
            <person name="Kohn L."/>
            <person name="Lapalu N."/>
            <person name="Plummer K.M."/>
            <person name="Pradier J.M."/>
            <person name="Quevillon E."/>
            <person name="Sharon A."/>
            <person name="Simon A."/>
            <person name="ten Have A."/>
            <person name="Tudzynski B."/>
            <person name="Tudzynski P."/>
            <person name="Wincker P."/>
            <person name="Andrew M."/>
            <person name="Anthouard V."/>
            <person name="Beever R.E."/>
            <person name="Beffa R."/>
            <person name="Benoit I."/>
            <person name="Bouzid O."/>
            <person name="Brault B."/>
            <person name="Chen Z."/>
            <person name="Choquer M."/>
            <person name="Collemare J."/>
            <person name="Cotton P."/>
            <person name="Danchin E.G."/>
            <person name="Da Silva C."/>
            <person name="Gautier A."/>
            <person name="Giraud C."/>
            <person name="Giraud T."/>
            <person name="Gonzalez C."/>
            <person name="Grossetete S."/>
            <person name="Guldener U."/>
            <person name="Henrissat B."/>
            <person name="Howlett B.J."/>
            <person name="Kodira C."/>
            <person name="Kretschmer M."/>
            <person name="Lappartient A."/>
            <person name="Leroch M."/>
            <person name="Levis C."/>
            <person name="Mauceli E."/>
            <person name="Neuveglise C."/>
            <person name="Oeser B."/>
            <person name="Pearson M."/>
            <person name="Poulain J."/>
            <person name="Poussereau N."/>
            <person name="Quesneville H."/>
            <person name="Rascle C."/>
            <person name="Schumacher J."/>
            <person name="Segurens B."/>
            <person name="Sexton A."/>
            <person name="Silva E."/>
            <person name="Sirven C."/>
            <person name="Soanes D.M."/>
            <person name="Talbot N.J."/>
            <person name="Templeton M."/>
            <person name="Yandava C."/>
            <person name="Yarden O."/>
            <person name="Zeng Q."/>
            <person name="Rollins J.A."/>
            <person name="Lebrun M.H."/>
            <person name="Dickman M."/>
        </authorList>
    </citation>
    <scope>NUCLEOTIDE SEQUENCE [LARGE SCALE GENOMIC DNA]</scope>
    <source>
        <strain evidence="2">T4</strain>
    </source>
</reference>
<gene>
    <name evidence="1" type="ORF">BofuT4_P038990.1</name>
</gene>
<sequence length="255" mass="28480">MSSPSCLSRGNCFPSCETGTKQPLDLERCGLFRDIENQTTDTNRCSEARGRNGQKTAFKMLRLRQRCPTCVAKAIAARVAERKVREEKEKEAERNGERGEVLRQLRMEEDEEEETPRVSQHQFADANFLLKTSTPGKKLIWFLEPDELVADIEDELRDGASFQKIVESMAMKAELSLKWQDQNPRRLTDPNNSLSPIAAITATTNNQHKKLPILEDDSTTPLSPMSTLLSDTASGEGSPKLLGGSEGNFGLGIYF</sequence>
<organism evidence="1 2">
    <name type="scientific">Botryotinia fuckeliana (strain T4)</name>
    <name type="common">Noble rot fungus</name>
    <name type="synonym">Botrytis cinerea</name>
    <dbReference type="NCBI Taxonomy" id="999810"/>
    <lineage>
        <taxon>Eukaryota</taxon>
        <taxon>Fungi</taxon>
        <taxon>Dikarya</taxon>
        <taxon>Ascomycota</taxon>
        <taxon>Pezizomycotina</taxon>
        <taxon>Leotiomycetes</taxon>
        <taxon>Helotiales</taxon>
        <taxon>Sclerotiniaceae</taxon>
        <taxon>Botrytis</taxon>
    </lineage>
</organism>
<dbReference type="OrthoDB" id="3556485at2759"/>
<evidence type="ECO:0000313" key="2">
    <source>
        <dbReference type="Proteomes" id="UP000008177"/>
    </source>
</evidence>
<dbReference type="EMBL" id="FQ790285">
    <property type="protein sequence ID" value="CCD46997.1"/>
    <property type="molecule type" value="Genomic_DNA"/>
</dbReference>
<evidence type="ECO:0000313" key="1">
    <source>
        <dbReference type="EMBL" id="CCD46997.1"/>
    </source>
</evidence>
<dbReference type="AlphaFoldDB" id="G2Y2V7"/>
<accession>G2Y2V7</accession>
<protein>
    <submittedName>
        <fullName evidence="1">Uncharacterized protein</fullName>
    </submittedName>
</protein>
<dbReference type="Proteomes" id="UP000008177">
    <property type="component" value="Unplaced contigs"/>
</dbReference>
<dbReference type="HOGENOM" id="CLU_1089869_0_0_1"/>
<name>G2Y2V7_BOTF4</name>
<proteinExistence type="predicted"/>